<gene>
    <name evidence="1" type="ORF">E2C01_042166</name>
</gene>
<sequence>MVKDTAFRQCSICPQLFCLPQQIGHPASDASGLISNSRTSTSPALDSPCKQQLRGYCTVTECCEEITLVSHKTPTGGREEVALLTVVILSRKQTRKASR</sequence>
<evidence type="ECO:0000313" key="2">
    <source>
        <dbReference type="Proteomes" id="UP000324222"/>
    </source>
</evidence>
<name>A0A5B7FSW4_PORTR</name>
<protein>
    <submittedName>
        <fullName evidence="1">Uncharacterized protein</fullName>
    </submittedName>
</protein>
<comment type="caution">
    <text evidence="1">The sequence shown here is derived from an EMBL/GenBank/DDBJ whole genome shotgun (WGS) entry which is preliminary data.</text>
</comment>
<dbReference type="EMBL" id="VSRR010008260">
    <property type="protein sequence ID" value="MPC48395.1"/>
    <property type="molecule type" value="Genomic_DNA"/>
</dbReference>
<proteinExistence type="predicted"/>
<reference evidence="1 2" key="1">
    <citation type="submission" date="2019-05" db="EMBL/GenBank/DDBJ databases">
        <title>Another draft genome of Portunus trituberculatus and its Hox gene families provides insights of decapod evolution.</title>
        <authorList>
            <person name="Jeong J.-H."/>
            <person name="Song I."/>
            <person name="Kim S."/>
            <person name="Choi T."/>
            <person name="Kim D."/>
            <person name="Ryu S."/>
            <person name="Kim W."/>
        </authorList>
    </citation>
    <scope>NUCLEOTIDE SEQUENCE [LARGE SCALE GENOMIC DNA]</scope>
    <source>
        <tissue evidence="1">Muscle</tissue>
    </source>
</reference>
<dbReference type="Proteomes" id="UP000324222">
    <property type="component" value="Unassembled WGS sequence"/>
</dbReference>
<organism evidence="1 2">
    <name type="scientific">Portunus trituberculatus</name>
    <name type="common">Swimming crab</name>
    <name type="synonym">Neptunus trituberculatus</name>
    <dbReference type="NCBI Taxonomy" id="210409"/>
    <lineage>
        <taxon>Eukaryota</taxon>
        <taxon>Metazoa</taxon>
        <taxon>Ecdysozoa</taxon>
        <taxon>Arthropoda</taxon>
        <taxon>Crustacea</taxon>
        <taxon>Multicrustacea</taxon>
        <taxon>Malacostraca</taxon>
        <taxon>Eumalacostraca</taxon>
        <taxon>Eucarida</taxon>
        <taxon>Decapoda</taxon>
        <taxon>Pleocyemata</taxon>
        <taxon>Brachyura</taxon>
        <taxon>Eubrachyura</taxon>
        <taxon>Portunoidea</taxon>
        <taxon>Portunidae</taxon>
        <taxon>Portuninae</taxon>
        <taxon>Portunus</taxon>
    </lineage>
</organism>
<evidence type="ECO:0000313" key="1">
    <source>
        <dbReference type="EMBL" id="MPC48395.1"/>
    </source>
</evidence>
<keyword evidence="2" id="KW-1185">Reference proteome</keyword>
<accession>A0A5B7FSW4</accession>
<dbReference type="AlphaFoldDB" id="A0A5B7FSW4"/>